<protein>
    <recommendedName>
        <fullName evidence="3">EF-hand domain-containing protein</fullName>
    </recommendedName>
</protein>
<dbReference type="InterPro" id="IPR018247">
    <property type="entry name" value="EF_Hand_1_Ca_BS"/>
</dbReference>
<dbReference type="PROSITE" id="PS00018">
    <property type="entry name" value="EF_HAND_1"/>
    <property type="match status" value="2"/>
</dbReference>
<feature type="domain" description="EF-hand" evidence="3">
    <location>
        <begin position="520"/>
        <end position="549"/>
    </location>
</feature>
<dbReference type="Pfam" id="PF13499">
    <property type="entry name" value="EF-hand_7"/>
    <property type="match status" value="1"/>
</dbReference>
<dbReference type="CDD" id="cd00051">
    <property type="entry name" value="EFh"/>
    <property type="match status" value="2"/>
</dbReference>
<feature type="compositionally biased region" description="Basic and acidic residues" evidence="2">
    <location>
        <begin position="13"/>
        <end position="26"/>
    </location>
</feature>
<feature type="domain" description="EF-hand" evidence="3">
    <location>
        <begin position="230"/>
        <end position="265"/>
    </location>
</feature>
<comment type="caution">
    <text evidence="4">The sequence shown here is derived from an EMBL/GenBank/DDBJ whole genome shotgun (WGS) entry which is preliminary data.</text>
</comment>
<evidence type="ECO:0000313" key="5">
    <source>
        <dbReference type="Proteomes" id="UP001190926"/>
    </source>
</evidence>
<dbReference type="SUPFAM" id="SSF47473">
    <property type="entry name" value="EF-hand"/>
    <property type="match status" value="2"/>
</dbReference>
<accession>A0AAD4ITM0</accession>
<dbReference type="SUPFAM" id="SSF57850">
    <property type="entry name" value="RING/U-box"/>
    <property type="match status" value="1"/>
</dbReference>
<evidence type="ECO:0000256" key="1">
    <source>
        <dbReference type="ARBA" id="ARBA00022837"/>
    </source>
</evidence>
<feature type="region of interest" description="Disordered" evidence="2">
    <location>
        <begin position="1"/>
        <end position="79"/>
    </location>
</feature>
<organism evidence="4 5">
    <name type="scientific">Perilla frutescens var. hirtella</name>
    <name type="common">Perilla citriodora</name>
    <name type="synonym">Perilla setoyensis</name>
    <dbReference type="NCBI Taxonomy" id="608512"/>
    <lineage>
        <taxon>Eukaryota</taxon>
        <taxon>Viridiplantae</taxon>
        <taxon>Streptophyta</taxon>
        <taxon>Embryophyta</taxon>
        <taxon>Tracheophyta</taxon>
        <taxon>Spermatophyta</taxon>
        <taxon>Magnoliopsida</taxon>
        <taxon>eudicotyledons</taxon>
        <taxon>Gunneridae</taxon>
        <taxon>Pentapetalae</taxon>
        <taxon>asterids</taxon>
        <taxon>lamiids</taxon>
        <taxon>Lamiales</taxon>
        <taxon>Lamiaceae</taxon>
        <taxon>Nepetoideae</taxon>
        <taxon>Elsholtzieae</taxon>
        <taxon>Perilla</taxon>
    </lineage>
</organism>
<feature type="compositionally biased region" description="Basic and acidic residues" evidence="2">
    <location>
        <begin position="49"/>
        <end position="62"/>
    </location>
</feature>
<evidence type="ECO:0000256" key="2">
    <source>
        <dbReference type="SAM" id="MobiDB-lite"/>
    </source>
</evidence>
<dbReference type="AlphaFoldDB" id="A0AAD4ITM0"/>
<dbReference type="EMBL" id="SDAM02002926">
    <property type="protein sequence ID" value="KAH6820938.1"/>
    <property type="molecule type" value="Genomic_DNA"/>
</dbReference>
<dbReference type="SMART" id="SM00054">
    <property type="entry name" value="EFh"/>
    <property type="match status" value="4"/>
</dbReference>
<dbReference type="Pfam" id="PF13202">
    <property type="entry name" value="EF-hand_5"/>
    <property type="match status" value="1"/>
</dbReference>
<dbReference type="PANTHER" id="PTHR10827:SF89">
    <property type="entry name" value="EF-HAND DOMAIN-CONTAINING PROTEIN"/>
    <property type="match status" value="1"/>
</dbReference>
<dbReference type="InterPro" id="IPR011992">
    <property type="entry name" value="EF-hand-dom_pair"/>
</dbReference>
<dbReference type="InterPro" id="IPR002048">
    <property type="entry name" value="EF_hand_dom"/>
</dbReference>
<proteinExistence type="predicted"/>
<keyword evidence="1" id="KW-0106">Calcium</keyword>
<keyword evidence="5" id="KW-1185">Reference proteome</keyword>
<feature type="domain" description="EF-hand" evidence="3">
    <location>
        <begin position="268"/>
        <end position="295"/>
    </location>
</feature>
<evidence type="ECO:0000259" key="3">
    <source>
        <dbReference type="PROSITE" id="PS50222"/>
    </source>
</evidence>
<feature type="domain" description="EF-hand" evidence="3">
    <location>
        <begin position="480"/>
        <end position="515"/>
    </location>
</feature>
<dbReference type="Proteomes" id="UP001190926">
    <property type="component" value="Unassembled WGS sequence"/>
</dbReference>
<evidence type="ECO:0000313" key="4">
    <source>
        <dbReference type="EMBL" id="KAH6820938.1"/>
    </source>
</evidence>
<dbReference type="GO" id="GO:0005783">
    <property type="term" value="C:endoplasmic reticulum"/>
    <property type="evidence" value="ECO:0007669"/>
    <property type="project" value="TreeGrafter"/>
</dbReference>
<dbReference type="Gene3D" id="1.10.238.10">
    <property type="entry name" value="EF-hand"/>
    <property type="match status" value="2"/>
</dbReference>
<gene>
    <name evidence="4" type="ORF">C2S53_015240</name>
</gene>
<sequence>MRLKELTANLQKQRQENDIKEKRPDIPEPGNELGKQKQGDDVAGSFNQKELDAIPKNSEVRREKRPGRPGKCRSTGPSTICTEREREINMSKKELGEIASAYYGKASEDERKKVKEFVNGFDSIGDGRRSFEDVMPYYYIKVMHFRWCDACYASKPPYFFCVECLDSNTPRMICIDCFRGGKFQHPHSTSNFLEPLALLELFRKRDTDDYQTYKKIREITRAYYARASEEEKKLAKELFKTLDANGDAKVSLAEFKASAGSWFSNDLLFKRLDENGDGSLDFDEALALHYMKKAKILKCNRCRRFLVDAYFSCLPCLEKAPHTFDLCCGCYGRGKFEHDHPPTDFLDHHSLLQLFRYRTADEQKNQGKRKMDCIKEIARGNYARASEEERKSAKELFKRLELVDGNGKVKFVEFKASVESWLRELLYQNGDVSALEFDEALALHFMAKKLTIIPNYTQVKQEMEEVMEIAKAHYRASSPEVQALAHEFFDSLDTDGDGRIDLSEFLDFMRQEGHAQMRNRHFFKEVDIDGNHSLDFLEFITLYYIIKSGRPICDHCGNFTPGMFFSCVDCFKSTSSNDTSFNLCRNCYSSSKWNHNHNGRTRFLDNYALLQAHKNIEPMIEGGSNGAAPYTPNEIVHDSNEKKWKVAMREFDAALTTGSGTCTIM</sequence>
<reference evidence="4 5" key="1">
    <citation type="journal article" date="2021" name="Nat. Commun.">
        <title>Incipient diploidization of the medicinal plant Perilla within 10,000 years.</title>
        <authorList>
            <person name="Zhang Y."/>
            <person name="Shen Q."/>
            <person name="Leng L."/>
            <person name="Zhang D."/>
            <person name="Chen S."/>
            <person name="Shi Y."/>
            <person name="Ning Z."/>
            <person name="Chen S."/>
        </authorList>
    </citation>
    <scope>NUCLEOTIDE SEQUENCE [LARGE SCALE GENOMIC DNA]</scope>
    <source>
        <strain evidence="5">cv. PC099</strain>
    </source>
</reference>
<dbReference type="PROSITE" id="PS50222">
    <property type="entry name" value="EF_HAND_2"/>
    <property type="match status" value="4"/>
</dbReference>
<dbReference type="PANTHER" id="PTHR10827">
    <property type="entry name" value="RETICULOCALBIN"/>
    <property type="match status" value="1"/>
</dbReference>
<name>A0AAD4ITM0_PERFH</name>
<dbReference type="GO" id="GO:0005509">
    <property type="term" value="F:calcium ion binding"/>
    <property type="evidence" value="ECO:0007669"/>
    <property type="project" value="InterPro"/>
</dbReference>